<dbReference type="AlphaFoldDB" id="F4KYF5"/>
<evidence type="ECO:0000259" key="1">
    <source>
        <dbReference type="Pfam" id="PF26607"/>
    </source>
</evidence>
<dbReference type="STRING" id="760192.Halhy_1503"/>
<dbReference type="EMBL" id="CP002691">
    <property type="protein sequence ID" value="AEE49396.1"/>
    <property type="molecule type" value="Genomic_DNA"/>
</dbReference>
<accession>F4KYF5</accession>
<keyword evidence="3" id="KW-1185">Reference proteome</keyword>
<sequence>MVIVKNMIAAAPQEVPIARISTKYMEDLQIILPVSGGSDIQGYRNEAGKMDLYSVGTDDRVYRLRPNDNQYAPYTVQALGVQARQLSLFEILGDSPKGPRMIGLNSAGKATLCSYNNITQNYVQKEFQPANATKKIEQILALRNATGNIYVNVILEGGQLANSYFDPVNETWKSADWVPIKGPAGHDAVVKSIAMVRNNPTQSGLFAIGSDDFVWFCEDNYFFNSMRNLGFKKVSHISVVKDIENRLNIFAVEKDTGLLWLKREKKYSVNFKIDFDDWVQLSDLTYMPLTKIYATQRFDNLLEVFGIGENGKLYHINQYTKTENRKINTYWDKLFELGNEVGNSIFSVVRNESGYSEVYTVTHDNSLLRFWQSPQTTQWFSQKLYTEEPTQQNAVSVPTHSLEVTVLNRSGSPEPNAPVTISTSFFSNLQINGLSYQTSAVDKIQTKADPSGRLVILQRANSLSCATVFLNTPFTEEGAPVQIEPNGQLQYKLQGITAQDVLEAKDAQGNYLLSGEYRTEAHAESMANISQQSMVLGMRDDVALPVMYKFASRSTRGWDTRVNYAAMNAQSWEIDFTSGFPTYSNVTAHEISEWKGLRLSEMNASGLTGFFDADGWWGKFWNSIKEGVSDIWAGIKKIIVEKIIDPITGLVGKVKVFFHMIIDGITQVYESVIEFVQQAFDFVEGVWNWIKVKLEQLYEWLAFFFNWGDIERMAEAVKYSFNTVLDFSDLFINTYRQQIYAGIEGFKDTIKEGVDEFIAKLNGQPTMGSYGSEYEDHDPEKQQSTDHNPLVNAFTQSLASGAANGSGPIVALKRVSDDPLQGLFDQLSRYADNFQFGDAGKAIDEAFNFFYEIGGHPDDALNLLISGVTKIAEAIAIAAIDLAEAIILSFFDAMSDLIKAFKNILNAGWEIPIVSPIYKFITGSNLTFTPLQLVSYMVAIPATLLYKIIYGVAPFPDEASLLYFKSKFTVDWLAMEAGIPIPASRRARVLVWTLDDHDQLKKNFLSANCANTFIRMLVDMSTAGMIATEEDADAMYKGSIVSITMRYMTGFFTMPWAMTPNLGPPTCPAGSKGFVATIWICQQIFGPTRGLLCTLFRAGPYVGEITLSAWGAANLIMTSVNYAKTPDEDKNPLAFARGLTLMIPAQLLRFLDLPAYNNPGTYYIPVIILEVCIAGGYLSSFGINIAEASRVGDENLVKDVNAFSAYNSRRRAYVPVLN</sequence>
<dbReference type="Pfam" id="PF26607">
    <property type="entry name" value="DUF8189"/>
    <property type="match status" value="1"/>
</dbReference>
<reference key="2">
    <citation type="submission" date="2011-04" db="EMBL/GenBank/DDBJ databases">
        <title>Complete sequence of chromosome of Haliscomenobacter hydrossis DSM 1100.</title>
        <authorList>
            <consortium name="US DOE Joint Genome Institute (JGI-PGF)"/>
            <person name="Lucas S."/>
            <person name="Han J."/>
            <person name="Lapidus A."/>
            <person name="Bruce D."/>
            <person name="Goodwin L."/>
            <person name="Pitluck S."/>
            <person name="Peters L."/>
            <person name="Kyrpides N."/>
            <person name="Mavromatis K."/>
            <person name="Ivanova N."/>
            <person name="Ovchinnikova G."/>
            <person name="Pagani I."/>
            <person name="Daligault H."/>
            <person name="Detter J.C."/>
            <person name="Han C."/>
            <person name="Land M."/>
            <person name="Hauser L."/>
            <person name="Markowitz V."/>
            <person name="Cheng J.-F."/>
            <person name="Hugenholtz P."/>
            <person name="Woyke T."/>
            <person name="Wu D."/>
            <person name="Verbarg S."/>
            <person name="Frueling A."/>
            <person name="Brambilla E."/>
            <person name="Klenk H.-P."/>
            <person name="Eisen J.A."/>
        </authorList>
    </citation>
    <scope>NUCLEOTIDE SEQUENCE</scope>
    <source>
        <strain>DSM 1100</strain>
    </source>
</reference>
<evidence type="ECO:0000313" key="2">
    <source>
        <dbReference type="EMBL" id="AEE49396.1"/>
    </source>
</evidence>
<proteinExistence type="predicted"/>
<dbReference type="KEGG" id="hhy:Halhy_1503"/>
<protein>
    <recommendedName>
        <fullName evidence="1">PLL-like beta propeller domain-containing protein</fullName>
    </recommendedName>
</protein>
<dbReference type="eggNOG" id="ENOG502Z9Y1">
    <property type="taxonomic scope" value="Bacteria"/>
</dbReference>
<dbReference type="InterPro" id="IPR058502">
    <property type="entry name" value="PLL-like_beta-prop"/>
</dbReference>
<evidence type="ECO:0000313" key="3">
    <source>
        <dbReference type="Proteomes" id="UP000008461"/>
    </source>
</evidence>
<reference evidence="2 3" key="1">
    <citation type="journal article" date="2011" name="Stand. Genomic Sci.">
        <title>Complete genome sequence of Haliscomenobacter hydrossis type strain (O).</title>
        <authorList>
            <consortium name="US DOE Joint Genome Institute (JGI-PGF)"/>
            <person name="Daligault H."/>
            <person name="Lapidus A."/>
            <person name="Zeytun A."/>
            <person name="Nolan M."/>
            <person name="Lucas S."/>
            <person name="Del Rio T.G."/>
            <person name="Tice H."/>
            <person name="Cheng J.F."/>
            <person name="Tapia R."/>
            <person name="Han C."/>
            <person name="Goodwin L."/>
            <person name="Pitluck S."/>
            <person name="Liolios K."/>
            <person name="Pagani I."/>
            <person name="Ivanova N."/>
            <person name="Huntemann M."/>
            <person name="Mavromatis K."/>
            <person name="Mikhailova N."/>
            <person name="Pati A."/>
            <person name="Chen A."/>
            <person name="Palaniappan K."/>
            <person name="Land M."/>
            <person name="Hauser L."/>
            <person name="Brambilla E.M."/>
            <person name="Rohde M."/>
            <person name="Verbarg S."/>
            <person name="Goker M."/>
            <person name="Bristow J."/>
            <person name="Eisen J.A."/>
            <person name="Markowitz V."/>
            <person name="Hugenholtz P."/>
            <person name="Kyrpides N.C."/>
            <person name="Klenk H.P."/>
            <person name="Woyke T."/>
        </authorList>
    </citation>
    <scope>NUCLEOTIDE SEQUENCE [LARGE SCALE GENOMIC DNA]</scope>
    <source>
        <strain evidence="3">ATCC 27775 / DSM 1100 / LMG 10767 / O</strain>
    </source>
</reference>
<dbReference type="Proteomes" id="UP000008461">
    <property type="component" value="Chromosome"/>
</dbReference>
<feature type="domain" description="PLL-like beta propeller" evidence="1">
    <location>
        <begin position="198"/>
        <end position="379"/>
    </location>
</feature>
<dbReference type="Gene3D" id="2.120.10.70">
    <property type="entry name" value="Fucose-specific lectin"/>
    <property type="match status" value="1"/>
</dbReference>
<gene>
    <name evidence="2" type="ordered locus">Halhy_1503</name>
</gene>
<organism evidence="2 3">
    <name type="scientific">Haliscomenobacter hydrossis (strain ATCC 27775 / DSM 1100 / LMG 10767 / O)</name>
    <dbReference type="NCBI Taxonomy" id="760192"/>
    <lineage>
        <taxon>Bacteria</taxon>
        <taxon>Pseudomonadati</taxon>
        <taxon>Bacteroidota</taxon>
        <taxon>Saprospiria</taxon>
        <taxon>Saprospirales</taxon>
        <taxon>Haliscomenobacteraceae</taxon>
        <taxon>Haliscomenobacter</taxon>
    </lineage>
</organism>
<dbReference type="HOGENOM" id="CLU_273723_0_0_10"/>
<name>F4KYF5_HALH1</name>
<dbReference type="SUPFAM" id="SSF89372">
    <property type="entry name" value="Fucose-specific lectin"/>
    <property type="match status" value="1"/>
</dbReference>